<dbReference type="EMBL" id="CP033972">
    <property type="protein sequence ID" value="AZG47742.1"/>
    <property type="molecule type" value="Genomic_DNA"/>
</dbReference>
<gene>
    <name evidence="1" type="ORF">D7316_04354</name>
</gene>
<keyword evidence="2" id="KW-1185">Reference proteome</keyword>
<evidence type="ECO:0008006" key="3">
    <source>
        <dbReference type="Google" id="ProtNLM"/>
    </source>
</evidence>
<accession>A0A3G8JT98</accession>
<reference evidence="1 2" key="1">
    <citation type="submission" date="2018-11" db="EMBL/GenBank/DDBJ databases">
        <title>Gordonia insulae sp. nov., isolated from an island soil.</title>
        <authorList>
            <person name="Kim Y.S."/>
            <person name="Kim S.B."/>
        </authorList>
    </citation>
    <scope>NUCLEOTIDE SEQUENCE [LARGE SCALE GENOMIC DNA]</scope>
    <source>
        <strain evidence="1 2">MMS17-SY073</strain>
    </source>
</reference>
<sequence>MTAIRARRGSPVRSAEPDALVEYEAAWYRHGGGADLDIWDRFGLSPREYFAHVLGALDTHGGHLQPATVAGIRSVARRRLWLAS</sequence>
<dbReference type="AlphaFoldDB" id="A0A3G8JT98"/>
<dbReference type="RefSeq" id="WP_164473833.1">
    <property type="nucleotide sequence ID" value="NZ_CP033972.1"/>
</dbReference>
<evidence type="ECO:0000313" key="2">
    <source>
        <dbReference type="Proteomes" id="UP000271469"/>
    </source>
</evidence>
<dbReference type="KEGG" id="gom:D7316_04354"/>
<evidence type="ECO:0000313" key="1">
    <source>
        <dbReference type="EMBL" id="AZG47742.1"/>
    </source>
</evidence>
<protein>
    <recommendedName>
        <fullName evidence="3">DUF3263 domain-containing protein</fullName>
    </recommendedName>
</protein>
<name>A0A3G8JT98_9ACTN</name>
<dbReference type="Proteomes" id="UP000271469">
    <property type="component" value="Chromosome"/>
</dbReference>
<organism evidence="1 2">
    <name type="scientific">Gordonia insulae</name>
    <dbReference type="NCBI Taxonomy" id="2420509"/>
    <lineage>
        <taxon>Bacteria</taxon>
        <taxon>Bacillati</taxon>
        <taxon>Actinomycetota</taxon>
        <taxon>Actinomycetes</taxon>
        <taxon>Mycobacteriales</taxon>
        <taxon>Gordoniaceae</taxon>
        <taxon>Gordonia</taxon>
    </lineage>
</organism>
<proteinExistence type="predicted"/>